<organism evidence="3 4">
    <name type="scientific">Tetrahymena thermophila (strain SB210)</name>
    <dbReference type="NCBI Taxonomy" id="312017"/>
    <lineage>
        <taxon>Eukaryota</taxon>
        <taxon>Sar</taxon>
        <taxon>Alveolata</taxon>
        <taxon>Ciliophora</taxon>
        <taxon>Intramacronucleata</taxon>
        <taxon>Oligohymenophorea</taxon>
        <taxon>Hymenostomatida</taxon>
        <taxon>Tetrahymenina</taxon>
        <taxon>Tetrahymenidae</taxon>
        <taxon>Tetrahymena</taxon>
    </lineage>
</organism>
<sequence>MDSQFNKQGNIGSSRQIIQSNLNIGGSANINNLFKTPGVGDENMQGMNFQKENGDAFITDPAMMEKNQYKDLARLGFQKKKGHIYKIEEAELPTNFNSMYTPLPVQVEFKRIISNIMNARHIKKQEEWGKDGITDQNNINYQQAQQFNNNQTYQMNSDGTFKKVKRRETEYDKWLRYLSLEENVAIVSDSFWYAISKFQEKRLSKLLTPDEFKIEEKKFKQIQERLLNRIARNYVNILLSIENKNDNNTFFKKYFDIIAQAVFYSFFYAFPKSRSEFGNELKSDLINEFSYLFTGIQITNSQKYWSQWNLDLGAGNILAEDKKAKQSITSHHHGQHSHQVTNTGGTHGVTQSAMQTGSNTAGKTNSFKESKSDSLALPSIGKELSNTRNKRVLMPIKFSPILDKYIHSYNYQTKNYVTGFKMKFTQYDANKEVVEQKFKSYLDLAEKIKERSDEMIIQNNISTKKMKDEIKKLKNETIKHHRRLEKRKQEELERGAHEYANYLVSMLDAGLARGNIGVINQNPLS</sequence>
<dbReference type="EMBL" id="GG662700">
    <property type="protein sequence ID" value="EAR95931.1"/>
    <property type="molecule type" value="Genomic_DNA"/>
</dbReference>
<dbReference type="OMA" id="ETIKHHR"/>
<dbReference type="InParanoid" id="Q23H77"/>
<evidence type="ECO:0000256" key="1">
    <source>
        <dbReference type="ARBA" id="ARBA00008666"/>
    </source>
</evidence>
<dbReference type="AlphaFoldDB" id="Q23H77"/>
<feature type="compositionally biased region" description="Polar residues" evidence="2">
    <location>
        <begin position="350"/>
        <end position="365"/>
    </location>
</feature>
<accession>Q23H77</accession>
<dbReference type="PANTHER" id="PTHR33560:SF1">
    <property type="entry name" value="PROTEIN FAM227A"/>
    <property type="match status" value="1"/>
</dbReference>
<dbReference type="OrthoDB" id="73353at2759"/>
<reference evidence="4" key="1">
    <citation type="journal article" date="2006" name="PLoS Biol.">
        <title>Macronuclear genome sequence of the ciliate Tetrahymena thermophila, a model eukaryote.</title>
        <authorList>
            <person name="Eisen J.A."/>
            <person name="Coyne R.S."/>
            <person name="Wu M."/>
            <person name="Wu D."/>
            <person name="Thiagarajan M."/>
            <person name="Wortman J.R."/>
            <person name="Badger J.H."/>
            <person name="Ren Q."/>
            <person name="Amedeo P."/>
            <person name="Jones K.M."/>
            <person name="Tallon L.J."/>
            <person name="Delcher A.L."/>
            <person name="Salzberg S.L."/>
            <person name="Silva J.C."/>
            <person name="Haas B.J."/>
            <person name="Majoros W.H."/>
            <person name="Farzad M."/>
            <person name="Carlton J.M."/>
            <person name="Smith R.K. Jr."/>
            <person name="Garg J."/>
            <person name="Pearlman R.E."/>
            <person name="Karrer K.M."/>
            <person name="Sun L."/>
            <person name="Manning G."/>
            <person name="Elde N.C."/>
            <person name="Turkewitz A.P."/>
            <person name="Asai D.J."/>
            <person name="Wilkes D.E."/>
            <person name="Wang Y."/>
            <person name="Cai H."/>
            <person name="Collins K."/>
            <person name="Stewart B.A."/>
            <person name="Lee S.R."/>
            <person name="Wilamowska K."/>
            <person name="Weinberg Z."/>
            <person name="Ruzzo W.L."/>
            <person name="Wloga D."/>
            <person name="Gaertig J."/>
            <person name="Frankel J."/>
            <person name="Tsao C.-C."/>
            <person name="Gorovsky M.A."/>
            <person name="Keeling P.J."/>
            <person name="Waller R.F."/>
            <person name="Patron N.J."/>
            <person name="Cherry J.M."/>
            <person name="Stover N.A."/>
            <person name="Krieger C.J."/>
            <person name="del Toro C."/>
            <person name="Ryder H.F."/>
            <person name="Williamson S.C."/>
            <person name="Barbeau R.A."/>
            <person name="Hamilton E.P."/>
            <person name="Orias E."/>
        </authorList>
    </citation>
    <scope>NUCLEOTIDE SEQUENCE [LARGE SCALE GENOMIC DNA]</scope>
    <source>
        <strain evidence="4">SB210</strain>
    </source>
</reference>
<dbReference type="KEGG" id="tet:TTHERM_00820680"/>
<feature type="region of interest" description="Disordered" evidence="2">
    <location>
        <begin position="350"/>
        <end position="369"/>
    </location>
</feature>
<name>Q23H77_TETTS</name>
<dbReference type="GeneID" id="7838393"/>
<dbReference type="InterPro" id="IPR029417">
    <property type="entry name" value="FAM227"/>
</dbReference>
<proteinExistence type="inferred from homology"/>
<dbReference type="eggNOG" id="ENOG502RAQ6">
    <property type="taxonomic scope" value="Eukaryota"/>
</dbReference>
<dbReference type="RefSeq" id="XP_001016176.1">
    <property type="nucleotide sequence ID" value="XM_001016176.1"/>
</dbReference>
<evidence type="ECO:0000313" key="3">
    <source>
        <dbReference type="EMBL" id="EAR95931.1"/>
    </source>
</evidence>
<dbReference type="Pfam" id="PF14922">
    <property type="entry name" value="FWWh"/>
    <property type="match status" value="1"/>
</dbReference>
<dbReference type="HOGENOM" id="CLU_519277_0_0_1"/>
<evidence type="ECO:0000256" key="2">
    <source>
        <dbReference type="SAM" id="MobiDB-lite"/>
    </source>
</evidence>
<dbReference type="Proteomes" id="UP000009168">
    <property type="component" value="Unassembled WGS sequence"/>
</dbReference>
<gene>
    <name evidence="3" type="ORF">TTHERM_00820680</name>
</gene>
<comment type="similarity">
    <text evidence="1">Belongs to the FAM227 family.</text>
</comment>
<keyword evidence="4" id="KW-1185">Reference proteome</keyword>
<evidence type="ECO:0000313" key="4">
    <source>
        <dbReference type="Proteomes" id="UP000009168"/>
    </source>
</evidence>
<protein>
    <submittedName>
        <fullName evidence="3">Uncharacterized protein</fullName>
    </submittedName>
</protein>
<dbReference type="PANTHER" id="PTHR33560">
    <property type="entry name" value="PROTEIN FAM227B"/>
    <property type="match status" value="1"/>
</dbReference>